<dbReference type="AlphaFoldDB" id="A0A167VTL3"/>
<dbReference type="GO" id="GO:0043419">
    <property type="term" value="P:urea catabolic process"/>
    <property type="evidence" value="ECO:0007669"/>
    <property type="project" value="UniProtKB-UniPathway"/>
</dbReference>
<evidence type="ECO:0000259" key="7">
    <source>
        <dbReference type="PROSITE" id="PS51368"/>
    </source>
</evidence>
<dbReference type="UniPathway" id="UPA00258">
    <property type="reaction ID" value="UER00370"/>
</dbReference>
<dbReference type="Pfam" id="PF00699">
    <property type="entry name" value="Urease_beta"/>
    <property type="match status" value="1"/>
</dbReference>
<accession>A0A167VTL3</accession>
<dbReference type="InterPro" id="IPR017951">
    <property type="entry name" value="Urease_asu_c"/>
</dbReference>
<evidence type="ECO:0000256" key="5">
    <source>
        <dbReference type="PROSITE-ProRule" id="PRU00700"/>
    </source>
</evidence>
<dbReference type="STRING" id="436010.A0A167VTL3"/>
<evidence type="ECO:0000313" key="8">
    <source>
        <dbReference type="EMBL" id="KZP05358.1"/>
    </source>
</evidence>
<dbReference type="PANTHER" id="PTHR33569:SF1">
    <property type="entry name" value="UREASE"/>
    <property type="match status" value="1"/>
</dbReference>
<dbReference type="InterPro" id="IPR036461">
    <property type="entry name" value="Urease_betasu_sf"/>
</dbReference>
<dbReference type="OrthoDB" id="1708534at2759"/>
<sequence>MHLLPREEAKLLLHQCLAHGLQLNKAEAIALIDNRHSVADLIQHRKTMLIAGTEACPAQRAQPSARFQVPERTFWAFLLEAALYGSFLPIAPEDIFAAHDPSSYARENLPVPKEDRERVKPLVTNDGDRPTQLRLAPYCPDSQLTSMPCTQIGAQYHFVEKNAALTFDRALAWKRFDIRSDSKKVILCAISGAKIITGGNRLASGVVGSHRMEGIVAELVQKGFGHTVESGALEVALGTDIGRDEYVSMYGPTVGDSVRLGWMRMWHPLTVLDLDCKSIRGHRVNYGLICDIGKAGNPDVMSSVHSSPRQNRRREAGRDRGRRRCAWTLHLPAVVGGGTDVRYDGHVRGRHGPSAGTSTTTCTPSPFYMEHALVATDGLAMNFAFTGEGNESHIFNHHAGGGHASDIIVVWGHAPDIIVMCGQDDVLPSSTNRARPYTDNTLEENLNIHSQGITDYMPSNFLLKMLMVCHHLVRPIPEDIAFADLRIRGETVVSEDVLHYTGAISTISSDSQAIGCVGEVVSRTWRTASKIREFRGPLESLEDIDRKDNCRVRWYIAKYTINPVVAHINSHAVGHVAVGTMADLMVLKSGVISWAQMGDVNASIPTVSHCSTARNFVSFVSNISIMVKDCRKISKKDMK</sequence>
<dbReference type="SUPFAM" id="SSF51278">
    <property type="entry name" value="Urease, beta-subunit"/>
    <property type="match status" value="1"/>
</dbReference>
<dbReference type="Pfam" id="PF01979">
    <property type="entry name" value="Amidohydro_1"/>
    <property type="match status" value="1"/>
</dbReference>
<gene>
    <name evidence="8" type="ORF">FIBSPDRAFT_914901</name>
</gene>
<comment type="caution">
    <text evidence="5">Lacks conserved residue(s) required for the propagation of feature annotation.</text>
</comment>
<dbReference type="InterPro" id="IPR017950">
    <property type="entry name" value="Urease_AS"/>
</dbReference>
<dbReference type="GO" id="GO:0016151">
    <property type="term" value="F:nickel cation binding"/>
    <property type="evidence" value="ECO:0007669"/>
    <property type="project" value="InterPro"/>
</dbReference>
<dbReference type="SUPFAM" id="SSF51556">
    <property type="entry name" value="Metallo-dependent hydrolases"/>
    <property type="match status" value="1"/>
</dbReference>
<evidence type="ECO:0000256" key="4">
    <source>
        <dbReference type="ARBA" id="ARBA00022801"/>
    </source>
</evidence>
<keyword evidence="3" id="KW-0533">Nickel</keyword>
<feature type="active site" description="Proton donor" evidence="5">
    <location>
        <position position="470"/>
    </location>
</feature>
<dbReference type="InterPro" id="IPR050069">
    <property type="entry name" value="Urease_subunit"/>
</dbReference>
<reference evidence="8" key="1">
    <citation type="journal article" date="2016" name="Mol. Biol. Evol.">
        <title>Comparative Genomics of Early-Diverging Mushroom-Forming Fungi Provides Insights into the Origins of Lignocellulose Decay Capabilities.</title>
        <authorList>
            <person name="Nagy L.G."/>
            <person name="Riley R."/>
            <person name="Tritt A."/>
            <person name="Adam C."/>
            <person name="Daum C."/>
            <person name="Floudas D."/>
            <person name="Sun H."/>
            <person name="Yadav J.S."/>
            <person name="Pangilinan J."/>
            <person name="Larsson K.H."/>
            <person name="Matsuura K."/>
            <person name="Barry K."/>
            <person name="Labutti K."/>
            <person name="Kuo R."/>
            <person name="Ohm R.A."/>
            <person name="Bhattacharya S.S."/>
            <person name="Shirouzu T."/>
            <person name="Yoshinaga Y."/>
            <person name="Martin F.M."/>
            <person name="Grigoriev I.V."/>
            <person name="Hibbett D.S."/>
        </authorList>
    </citation>
    <scope>NUCLEOTIDE SEQUENCE [LARGE SCALE GENOMIC DNA]</scope>
    <source>
        <strain evidence="8">CBS 109695</strain>
    </source>
</reference>
<organism evidence="8">
    <name type="scientific">Athelia psychrophila</name>
    <dbReference type="NCBI Taxonomy" id="1759441"/>
    <lineage>
        <taxon>Eukaryota</taxon>
        <taxon>Fungi</taxon>
        <taxon>Dikarya</taxon>
        <taxon>Basidiomycota</taxon>
        <taxon>Agaricomycotina</taxon>
        <taxon>Agaricomycetes</taxon>
        <taxon>Agaricomycetidae</taxon>
        <taxon>Atheliales</taxon>
        <taxon>Atheliaceae</taxon>
        <taxon>Athelia</taxon>
    </lineage>
</organism>
<name>A0A167VTL3_9AGAM</name>
<dbReference type="InterPro" id="IPR006680">
    <property type="entry name" value="Amidohydro-rel"/>
</dbReference>
<dbReference type="SMR" id="A0A167VTL3"/>
<proteinExistence type="predicted"/>
<dbReference type="SUPFAM" id="SSF51338">
    <property type="entry name" value="Composite domain of metallo-dependent hydrolases"/>
    <property type="match status" value="1"/>
</dbReference>
<keyword evidence="4 5" id="KW-0378">Hydrolase</keyword>
<dbReference type="PANTHER" id="PTHR33569">
    <property type="entry name" value="UREASE"/>
    <property type="match status" value="1"/>
</dbReference>
<feature type="domain" description="Urease" evidence="7">
    <location>
        <begin position="412"/>
        <end position="586"/>
    </location>
</feature>
<evidence type="ECO:0000256" key="1">
    <source>
        <dbReference type="ARBA" id="ARBA00004897"/>
    </source>
</evidence>
<comment type="pathway">
    <text evidence="1">Nitrogen metabolism; urea degradation; CO(2) and NH(3) from urea (urease route): step 1/1.</text>
</comment>
<dbReference type="Gene3D" id="2.10.150.10">
    <property type="entry name" value="Urease, beta subunit"/>
    <property type="match status" value="1"/>
</dbReference>
<evidence type="ECO:0000256" key="2">
    <source>
        <dbReference type="ARBA" id="ARBA00012934"/>
    </source>
</evidence>
<dbReference type="SUPFAM" id="SSF54111">
    <property type="entry name" value="Urease, gamma-subunit"/>
    <property type="match status" value="1"/>
</dbReference>
<dbReference type="InterPro" id="IPR032466">
    <property type="entry name" value="Metal_Hydrolase"/>
</dbReference>
<evidence type="ECO:0000256" key="3">
    <source>
        <dbReference type="ARBA" id="ARBA00022596"/>
    </source>
</evidence>
<evidence type="ECO:0000256" key="6">
    <source>
        <dbReference type="SAM" id="MobiDB-lite"/>
    </source>
</evidence>
<dbReference type="InterPro" id="IPR011059">
    <property type="entry name" value="Metal-dep_hydrolase_composite"/>
</dbReference>
<dbReference type="PROSITE" id="PS51368">
    <property type="entry name" value="UREASE_3"/>
    <property type="match status" value="1"/>
</dbReference>
<dbReference type="GO" id="GO:0035550">
    <property type="term" value="C:urease complex"/>
    <property type="evidence" value="ECO:0007669"/>
    <property type="project" value="InterPro"/>
</dbReference>
<dbReference type="PROSITE" id="PS00145">
    <property type="entry name" value="UREASE_2"/>
    <property type="match status" value="1"/>
</dbReference>
<dbReference type="Gene3D" id="3.20.20.140">
    <property type="entry name" value="Metal-dependent hydrolases"/>
    <property type="match status" value="2"/>
</dbReference>
<feature type="region of interest" description="Disordered" evidence="6">
    <location>
        <begin position="300"/>
        <end position="319"/>
    </location>
</feature>
<protein>
    <recommendedName>
        <fullName evidence="2">urease</fullName>
        <ecNumber evidence="2">3.5.1.5</ecNumber>
    </recommendedName>
</protein>
<dbReference type="InterPro" id="IPR002019">
    <property type="entry name" value="Urease_beta-like"/>
</dbReference>
<dbReference type="EMBL" id="KV417845">
    <property type="protein sequence ID" value="KZP05358.1"/>
    <property type="molecule type" value="Genomic_DNA"/>
</dbReference>
<dbReference type="GO" id="GO:0009039">
    <property type="term" value="F:urease activity"/>
    <property type="evidence" value="ECO:0007669"/>
    <property type="project" value="UniProtKB-EC"/>
</dbReference>
<dbReference type="InterPro" id="IPR036463">
    <property type="entry name" value="Urease_gamma_sf"/>
</dbReference>
<dbReference type="EC" id="3.5.1.5" evidence="2"/>